<dbReference type="Proteomes" id="UP001595697">
    <property type="component" value="Unassembled WGS sequence"/>
</dbReference>
<reference evidence="5" key="1">
    <citation type="journal article" date="2019" name="Int. J. Syst. Evol. Microbiol.">
        <title>The Global Catalogue of Microorganisms (GCM) 10K type strain sequencing project: providing services to taxonomists for standard genome sequencing and annotation.</title>
        <authorList>
            <consortium name="The Broad Institute Genomics Platform"/>
            <consortium name="The Broad Institute Genome Sequencing Center for Infectious Disease"/>
            <person name="Wu L."/>
            <person name="Ma J."/>
        </authorList>
    </citation>
    <scope>NUCLEOTIDE SEQUENCE [LARGE SCALE GENOMIC DNA]</scope>
    <source>
        <strain evidence="5">TBRC 5781</strain>
    </source>
</reference>
<feature type="transmembrane region" description="Helical" evidence="2">
    <location>
        <begin position="84"/>
        <end position="102"/>
    </location>
</feature>
<keyword evidence="5" id="KW-1185">Reference proteome</keyword>
<comment type="caution">
    <text evidence="4">The sequence shown here is derived from an EMBL/GenBank/DDBJ whole genome shotgun (WGS) entry which is preliminary data.</text>
</comment>
<keyword evidence="2" id="KW-0812">Transmembrane</keyword>
<feature type="compositionally biased region" description="Low complexity" evidence="1">
    <location>
        <begin position="162"/>
        <end position="177"/>
    </location>
</feature>
<keyword evidence="2" id="KW-1133">Transmembrane helix</keyword>
<dbReference type="Pfam" id="PF04397">
    <property type="entry name" value="LytTR"/>
    <property type="match status" value="1"/>
</dbReference>
<evidence type="ECO:0000313" key="4">
    <source>
        <dbReference type="EMBL" id="MFC3969267.1"/>
    </source>
</evidence>
<keyword evidence="2" id="KW-0472">Membrane</keyword>
<organism evidence="4 5">
    <name type="scientific">Rhizobium lemnae</name>
    <dbReference type="NCBI Taxonomy" id="1214924"/>
    <lineage>
        <taxon>Bacteria</taxon>
        <taxon>Pseudomonadati</taxon>
        <taxon>Pseudomonadota</taxon>
        <taxon>Alphaproteobacteria</taxon>
        <taxon>Hyphomicrobiales</taxon>
        <taxon>Rhizobiaceae</taxon>
        <taxon>Rhizobium/Agrobacterium group</taxon>
        <taxon>Rhizobium</taxon>
    </lineage>
</organism>
<accession>A0ABV8E9Q7</accession>
<proteinExistence type="predicted"/>
<dbReference type="GO" id="GO:0003677">
    <property type="term" value="F:DNA binding"/>
    <property type="evidence" value="ECO:0007669"/>
    <property type="project" value="UniProtKB-KW"/>
</dbReference>
<gene>
    <name evidence="4" type="ORF">ACFOVS_14215</name>
</gene>
<feature type="transmembrane region" description="Helical" evidence="2">
    <location>
        <begin position="51"/>
        <end position="77"/>
    </location>
</feature>
<dbReference type="SMART" id="SM00850">
    <property type="entry name" value="LytTR"/>
    <property type="match status" value="1"/>
</dbReference>
<dbReference type="InterPro" id="IPR007492">
    <property type="entry name" value="LytTR_DNA-bd_dom"/>
</dbReference>
<feature type="domain" description="HTH LytTR-type" evidence="3">
    <location>
        <begin position="184"/>
        <end position="283"/>
    </location>
</feature>
<evidence type="ECO:0000256" key="1">
    <source>
        <dbReference type="SAM" id="MobiDB-lite"/>
    </source>
</evidence>
<protein>
    <submittedName>
        <fullName evidence="4">LytTR family DNA-binding domain-containing protein</fullName>
    </submittedName>
</protein>
<sequence length="287" mass="31672">MRSVYLQSTLRELQRFFGSSRFWATMVIVSIVFTVVGPFGTGASMPFLRRLAFWLFLQATAFSLASFVIVLALTILGRSGRHRLPIMMIGAIIAALPIGLAVEVLQAGFTGQSISVGSTIEQIKISLLLSPLLCALTYLTMSPPASERHPDEQIDLQHKSKPPAVSQPEPSSQSSAEHPADPAILSRLKPQNRGRLLRLAVQDHYTEVVTSRGKELVLLRFSDALNETAPVAGQRIHRSHWMADEHVSHLKRANGRLLVVTKAGEELPVSRPNEAEIRLKFSDRQPS</sequence>
<dbReference type="PROSITE" id="PS50930">
    <property type="entry name" value="HTH_LYTTR"/>
    <property type="match status" value="1"/>
</dbReference>
<dbReference type="EMBL" id="JBHSBD010000060">
    <property type="protein sequence ID" value="MFC3969267.1"/>
    <property type="molecule type" value="Genomic_DNA"/>
</dbReference>
<evidence type="ECO:0000313" key="5">
    <source>
        <dbReference type="Proteomes" id="UP001595697"/>
    </source>
</evidence>
<feature type="transmembrane region" description="Helical" evidence="2">
    <location>
        <begin position="21"/>
        <end position="39"/>
    </location>
</feature>
<feature type="region of interest" description="Disordered" evidence="1">
    <location>
        <begin position="158"/>
        <end position="179"/>
    </location>
</feature>
<dbReference type="RefSeq" id="WP_247261174.1">
    <property type="nucleotide sequence ID" value="NZ_JALJQZ010000017.1"/>
</dbReference>
<evidence type="ECO:0000256" key="2">
    <source>
        <dbReference type="SAM" id="Phobius"/>
    </source>
</evidence>
<name>A0ABV8E9Q7_9HYPH</name>
<evidence type="ECO:0000259" key="3">
    <source>
        <dbReference type="PROSITE" id="PS50930"/>
    </source>
</evidence>
<keyword evidence="4" id="KW-0238">DNA-binding</keyword>